<accession>A0AAV4TJT4</accession>
<dbReference type="Proteomes" id="UP001054837">
    <property type="component" value="Unassembled WGS sequence"/>
</dbReference>
<comment type="caution">
    <text evidence="1">The sequence shown here is derived from an EMBL/GenBank/DDBJ whole genome shotgun (WGS) entry which is preliminary data.</text>
</comment>
<sequence>MSSLNCTETRPLTVSEACLTSFLHICHRTRHQLANWAINMCHIPSCTPPGTIIYDDSYVPALSGSFFAVTKTFPHCALRLGNASMMDLPLRPCRSALFKTKRQRGAFLTTVLLV</sequence>
<keyword evidence="2" id="KW-1185">Reference proteome</keyword>
<organism evidence="1 2">
    <name type="scientific">Caerostris darwini</name>
    <dbReference type="NCBI Taxonomy" id="1538125"/>
    <lineage>
        <taxon>Eukaryota</taxon>
        <taxon>Metazoa</taxon>
        <taxon>Ecdysozoa</taxon>
        <taxon>Arthropoda</taxon>
        <taxon>Chelicerata</taxon>
        <taxon>Arachnida</taxon>
        <taxon>Araneae</taxon>
        <taxon>Araneomorphae</taxon>
        <taxon>Entelegynae</taxon>
        <taxon>Araneoidea</taxon>
        <taxon>Araneidae</taxon>
        <taxon>Caerostris</taxon>
    </lineage>
</organism>
<dbReference type="AlphaFoldDB" id="A0AAV4TJT4"/>
<name>A0AAV4TJT4_9ARAC</name>
<gene>
    <name evidence="1" type="ORF">CDAR_27221</name>
</gene>
<evidence type="ECO:0000313" key="2">
    <source>
        <dbReference type="Proteomes" id="UP001054837"/>
    </source>
</evidence>
<proteinExistence type="predicted"/>
<dbReference type="EMBL" id="BPLQ01009480">
    <property type="protein sequence ID" value="GIY44253.1"/>
    <property type="molecule type" value="Genomic_DNA"/>
</dbReference>
<evidence type="ECO:0000313" key="1">
    <source>
        <dbReference type="EMBL" id="GIY44253.1"/>
    </source>
</evidence>
<protein>
    <submittedName>
        <fullName evidence="1">Uncharacterized protein</fullName>
    </submittedName>
</protein>
<reference evidence="1 2" key="1">
    <citation type="submission" date="2021-06" db="EMBL/GenBank/DDBJ databases">
        <title>Caerostris darwini draft genome.</title>
        <authorList>
            <person name="Kono N."/>
            <person name="Arakawa K."/>
        </authorList>
    </citation>
    <scope>NUCLEOTIDE SEQUENCE [LARGE SCALE GENOMIC DNA]</scope>
</reference>